<gene>
    <name evidence="2" type="ORF">ACFQRI_14385</name>
</gene>
<evidence type="ECO:0000313" key="3">
    <source>
        <dbReference type="Proteomes" id="UP001596504"/>
    </source>
</evidence>
<name>A0ABW2LMQ0_9PSEU</name>
<reference evidence="3" key="1">
    <citation type="journal article" date="2019" name="Int. J. Syst. Evol. Microbiol.">
        <title>The Global Catalogue of Microorganisms (GCM) 10K type strain sequencing project: providing services to taxonomists for standard genome sequencing and annotation.</title>
        <authorList>
            <consortium name="The Broad Institute Genomics Platform"/>
            <consortium name="The Broad Institute Genome Sequencing Center for Infectious Disease"/>
            <person name="Wu L."/>
            <person name="Ma J."/>
        </authorList>
    </citation>
    <scope>NUCLEOTIDE SEQUENCE [LARGE SCALE GENOMIC DNA]</scope>
    <source>
        <strain evidence="3">WLHS5</strain>
    </source>
</reference>
<organism evidence="2 3">
    <name type="scientific">Saccharopolyspora griseoalba</name>
    <dbReference type="NCBI Taxonomy" id="1431848"/>
    <lineage>
        <taxon>Bacteria</taxon>
        <taxon>Bacillati</taxon>
        <taxon>Actinomycetota</taxon>
        <taxon>Actinomycetes</taxon>
        <taxon>Pseudonocardiales</taxon>
        <taxon>Pseudonocardiaceae</taxon>
        <taxon>Saccharopolyspora</taxon>
    </lineage>
</organism>
<dbReference type="RefSeq" id="WP_380668610.1">
    <property type="nucleotide sequence ID" value="NZ_JBHTCJ010000006.1"/>
</dbReference>
<feature type="region of interest" description="Disordered" evidence="1">
    <location>
        <begin position="92"/>
        <end position="141"/>
    </location>
</feature>
<feature type="compositionally biased region" description="Polar residues" evidence="1">
    <location>
        <begin position="99"/>
        <end position="108"/>
    </location>
</feature>
<dbReference type="Proteomes" id="UP001596504">
    <property type="component" value="Unassembled WGS sequence"/>
</dbReference>
<protein>
    <submittedName>
        <fullName evidence="2">Uncharacterized protein</fullName>
    </submittedName>
</protein>
<dbReference type="EMBL" id="JBHTCJ010000006">
    <property type="protein sequence ID" value="MFC7342589.1"/>
    <property type="molecule type" value="Genomic_DNA"/>
</dbReference>
<proteinExistence type="predicted"/>
<keyword evidence="3" id="KW-1185">Reference proteome</keyword>
<evidence type="ECO:0000313" key="2">
    <source>
        <dbReference type="EMBL" id="MFC7342589.1"/>
    </source>
</evidence>
<accession>A0ABW2LMQ0</accession>
<comment type="caution">
    <text evidence="2">The sequence shown here is derived from an EMBL/GenBank/DDBJ whole genome shotgun (WGS) entry which is preliminary data.</text>
</comment>
<sequence length="141" mass="16180">MNVWRCRVMRRDSVHPTGERRAQGTRRESVRALRGELELDQRFEDEREGEAVKKLTPEAETPIFQEVNRELGELPEIDIHDFDQHAFEFLREYDEQKSQQKAPDTSVSADAEEAEDEETEEPVAAAAGAGSRRGGRRRKGN</sequence>
<evidence type="ECO:0000256" key="1">
    <source>
        <dbReference type="SAM" id="MobiDB-lite"/>
    </source>
</evidence>
<feature type="compositionally biased region" description="Acidic residues" evidence="1">
    <location>
        <begin position="110"/>
        <end position="121"/>
    </location>
</feature>